<keyword evidence="3" id="KW-1185">Reference proteome</keyword>
<comment type="caution">
    <text evidence="2">The sequence shown here is derived from an EMBL/GenBank/DDBJ whole genome shotgun (WGS) entry which is preliminary data.</text>
</comment>
<dbReference type="PROSITE" id="PS50076">
    <property type="entry name" value="DNAJ_2"/>
    <property type="match status" value="1"/>
</dbReference>
<evidence type="ECO:0000313" key="3">
    <source>
        <dbReference type="Proteomes" id="UP000789396"/>
    </source>
</evidence>
<dbReference type="PRINTS" id="PR00625">
    <property type="entry name" value="JDOMAIN"/>
</dbReference>
<feature type="non-terminal residue" evidence="2">
    <location>
        <position position="203"/>
    </location>
</feature>
<feature type="domain" description="J" evidence="1">
    <location>
        <begin position="8"/>
        <end position="85"/>
    </location>
</feature>
<dbReference type="GO" id="GO:0051087">
    <property type="term" value="F:protein-folding chaperone binding"/>
    <property type="evidence" value="ECO:0007669"/>
    <property type="project" value="TreeGrafter"/>
</dbReference>
<dbReference type="InterPro" id="IPR036869">
    <property type="entry name" value="J_dom_sf"/>
</dbReference>
<dbReference type="GO" id="GO:0044183">
    <property type="term" value="F:protein folding chaperone"/>
    <property type="evidence" value="ECO:0007669"/>
    <property type="project" value="TreeGrafter"/>
</dbReference>
<dbReference type="OrthoDB" id="442087at2759"/>
<gene>
    <name evidence="2" type="ORF">RFULGI_LOCUS9594</name>
</gene>
<dbReference type="Pfam" id="PF00226">
    <property type="entry name" value="DnaJ"/>
    <property type="match status" value="1"/>
</dbReference>
<dbReference type="AlphaFoldDB" id="A0A9N9EM55"/>
<dbReference type="EMBL" id="CAJVPZ010017446">
    <property type="protein sequence ID" value="CAG8680542.1"/>
    <property type="molecule type" value="Genomic_DNA"/>
</dbReference>
<dbReference type="GO" id="GO:0051082">
    <property type="term" value="F:unfolded protein binding"/>
    <property type="evidence" value="ECO:0007669"/>
    <property type="project" value="TreeGrafter"/>
</dbReference>
<dbReference type="SUPFAM" id="SSF46565">
    <property type="entry name" value="Chaperone J-domain"/>
    <property type="match status" value="1"/>
</dbReference>
<accession>A0A9N9EM55</accession>
<dbReference type="CDD" id="cd06257">
    <property type="entry name" value="DnaJ"/>
    <property type="match status" value="1"/>
</dbReference>
<dbReference type="Proteomes" id="UP000789396">
    <property type="component" value="Unassembled WGS sequence"/>
</dbReference>
<name>A0A9N9EM55_9GLOM</name>
<reference evidence="2" key="1">
    <citation type="submission" date="2021-06" db="EMBL/GenBank/DDBJ databases">
        <authorList>
            <person name="Kallberg Y."/>
            <person name="Tangrot J."/>
            <person name="Rosling A."/>
        </authorList>
    </citation>
    <scope>NUCLEOTIDE SEQUENCE</scope>
    <source>
        <strain evidence="2">IN212</strain>
    </source>
</reference>
<dbReference type="SMART" id="SM00271">
    <property type="entry name" value="DnaJ"/>
    <property type="match status" value="1"/>
</dbReference>
<dbReference type="Gene3D" id="1.10.287.110">
    <property type="entry name" value="DnaJ domain"/>
    <property type="match status" value="1"/>
</dbReference>
<dbReference type="GO" id="GO:0005737">
    <property type="term" value="C:cytoplasm"/>
    <property type="evidence" value="ECO:0007669"/>
    <property type="project" value="TreeGrafter"/>
</dbReference>
<protein>
    <submittedName>
        <fullName evidence="2">16266_t:CDS:1</fullName>
    </submittedName>
</protein>
<organism evidence="2 3">
    <name type="scientific">Racocetra fulgida</name>
    <dbReference type="NCBI Taxonomy" id="60492"/>
    <lineage>
        <taxon>Eukaryota</taxon>
        <taxon>Fungi</taxon>
        <taxon>Fungi incertae sedis</taxon>
        <taxon>Mucoromycota</taxon>
        <taxon>Glomeromycotina</taxon>
        <taxon>Glomeromycetes</taxon>
        <taxon>Diversisporales</taxon>
        <taxon>Gigasporaceae</taxon>
        <taxon>Racocetra</taxon>
    </lineage>
</organism>
<dbReference type="GO" id="GO:0005634">
    <property type="term" value="C:nucleus"/>
    <property type="evidence" value="ECO:0007669"/>
    <property type="project" value="TreeGrafter"/>
</dbReference>
<sequence>MNSDSFLDYYEILEVEDTATIEEIRDAYKKKALETHPDRFASGSTDSAISPTLSQEKAKVLFQNVADAYYVLSDETRRAQYDRVRASRKKKGEPTSPWQVSRTDANQIFGDVFEELLRPEVDNPMWFYAPIGAVTGGMLGFICGNVPGLVLGAYAGNKLGAIRDAKEHVWVYSIGVSVYDAYSKLSNNHKAAILASLAAKLVT</sequence>
<dbReference type="InterPro" id="IPR001623">
    <property type="entry name" value="DnaJ_domain"/>
</dbReference>
<proteinExistence type="predicted"/>
<dbReference type="PANTHER" id="PTHR43948:SF21">
    <property type="entry name" value="DNAJ DOMAIN-CONTAINING PROTEIN"/>
    <property type="match status" value="1"/>
</dbReference>
<evidence type="ECO:0000259" key="1">
    <source>
        <dbReference type="PROSITE" id="PS50076"/>
    </source>
</evidence>
<evidence type="ECO:0000313" key="2">
    <source>
        <dbReference type="EMBL" id="CAG8680542.1"/>
    </source>
</evidence>
<dbReference type="PANTHER" id="PTHR43948">
    <property type="entry name" value="DNAJ HOMOLOG SUBFAMILY B"/>
    <property type="match status" value="1"/>
</dbReference>